<dbReference type="EMBL" id="JACIEM010000001">
    <property type="protein sequence ID" value="MBB4001920.1"/>
    <property type="molecule type" value="Genomic_DNA"/>
</dbReference>
<organism evidence="2 3">
    <name type="scientific">Aurantimonas endophytica</name>
    <dbReference type="NCBI Taxonomy" id="1522175"/>
    <lineage>
        <taxon>Bacteria</taxon>
        <taxon>Pseudomonadati</taxon>
        <taxon>Pseudomonadota</taxon>
        <taxon>Alphaproteobacteria</taxon>
        <taxon>Hyphomicrobiales</taxon>
        <taxon>Aurantimonadaceae</taxon>
        <taxon>Aurantimonas</taxon>
    </lineage>
</organism>
<keyword evidence="1" id="KW-0812">Transmembrane</keyword>
<name>A0A7W6MNG0_9HYPH</name>
<accession>A0A7W6MNG0</accession>
<sequence>MSVANRHTGSLFRAERQEYRLIYALSFPLFLAVSLISRLLPPRLRPLPFEPGAYFAVVSDARATAHSVLPYAFMR</sequence>
<protein>
    <submittedName>
        <fullName evidence="2">Uncharacterized protein</fullName>
    </submittedName>
</protein>
<evidence type="ECO:0000256" key="1">
    <source>
        <dbReference type="SAM" id="Phobius"/>
    </source>
</evidence>
<keyword evidence="3" id="KW-1185">Reference proteome</keyword>
<dbReference type="AlphaFoldDB" id="A0A7W6MNG0"/>
<keyword evidence="1" id="KW-1133">Transmembrane helix</keyword>
<dbReference type="RefSeq" id="WP_183206388.1">
    <property type="nucleotide sequence ID" value="NZ_JAAAMM010000001.1"/>
</dbReference>
<comment type="caution">
    <text evidence="2">The sequence shown here is derived from an EMBL/GenBank/DDBJ whole genome shotgun (WGS) entry which is preliminary data.</text>
</comment>
<gene>
    <name evidence="2" type="ORF">GGR03_000967</name>
</gene>
<evidence type="ECO:0000313" key="2">
    <source>
        <dbReference type="EMBL" id="MBB4001920.1"/>
    </source>
</evidence>
<feature type="transmembrane region" description="Helical" evidence="1">
    <location>
        <begin position="21"/>
        <end position="40"/>
    </location>
</feature>
<evidence type="ECO:0000313" key="3">
    <source>
        <dbReference type="Proteomes" id="UP000588647"/>
    </source>
</evidence>
<reference evidence="2 3" key="1">
    <citation type="submission" date="2020-08" db="EMBL/GenBank/DDBJ databases">
        <title>Genomic Encyclopedia of Type Strains, Phase IV (KMG-IV): sequencing the most valuable type-strain genomes for metagenomic binning, comparative biology and taxonomic classification.</title>
        <authorList>
            <person name="Goeker M."/>
        </authorList>
    </citation>
    <scope>NUCLEOTIDE SEQUENCE [LARGE SCALE GENOMIC DNA]</scope>
    <source>
        <strain evidence="2 3">DSM 103570</strain>
    </source>
</reference>
<keyword evidence="1" id="KW-0472">Membrane</keyword>
<dbReference type="Proteomes" id="UP000588647">
    <property type="component" value="Unassembled WGS sequence"/>
</dbReference>
<proteinExistence type="predicted"/>